<dbReference type="EMBL" id="JAPESX010000325">
    <property type="protein sequence ID" value="KAJ8121892.1"/>
    <property type="molecule type" value="Genomic_DNA"/>
</dbReference>
<gene>
    <name evidence="1" type="ORF">ONZ43_g1774</name>
</gene>
<keyword evidence="2" id="KW-1185">Reference proteome</keyword>
<dbReference type="Proteomes" id="UP001153334">
    <property type="component" value="Unassembled WGS sequence"/>
</dbReference>
<organism evidence="1 2">
    <name type="scientific">Nemania bipapillata</name>
    <dbReference type="NCBI Taxonomy" id="110536"/>
    <lineage>
        <taxon>Eukaryota</taxon>
        <taxon>Fungi</taxon>
        <taxon>Dikarya</taxon>
        <taxon>Ascomycota</taxon>
        <taxon>Pezizomycotina</taxon>
        <taxon>Sordariomycetes</taxon>
        <taxon>Xylariomycetidae</taxon>
        <taxon>Xylariales</taxon>
        <taxon>Xylariaceae</taxon>
        <taxon>Nemania</taxon>
    </lineage>
</organism>
<proteinExistence type="predicted"/>
<accession>A0ACC2J3B9</accession>
<evidence type="ECO:0000313" key="2">
    <source>
        <dbReference type="Proteomes" id="UP001153334"/>
    </source>
</evidence>
<name>A0ACC2J3B9_9PEZI</name>
<reference evidence="1" key="1">
    <citation type="submission" date="2022-11" db="EMBL/GenBank/DDBJ databases">
        <title>Genome Sequence of Nemania bipapillata.</title>
        <authorList>
            <person name="Buettner E."/>
        </authorList>
    </citation>
    <scope>NUCLEOTIDE SEQUENCE</scope>
    <source>
        <strain evidence="1">CP14</strain>
    </source>
</reference>
<sequence>MPQKKWDDKAERDLLMAMRIAENGYNAFSIETWKRAAKVMEMMGYTGTTPAMVQDHAEELPEAVPSGT</sequence>
<protein>
    <submittedName>
        <fullName evidence="1">Uncharacterized protein</fullName>
    </submittedName>
</protein>
<evidence type="ECO:0000313" key="1">
    <source>
        <dbReference type="EMBL" id="KAJ8121892.1"/>
    </source>
</evidence>
<comment type="caution">
    <text evidence="1">The sequence shown here is derived from an EMBL/GenBank/DDBJ whole genome shotgun (WGS) entry which is preliminary data.</text>
</comment>